<evidence type="ECO:0000256" key="3">
    <source>
        <dbReference type="ARBA" id="ARBA00022801"/>
    </source>
</evidence>
<dbReference type="InterPro" id="IPR053138">
    <property type="entry name" value="N-alpha-Ac-DABA_deacetylase"/>
</dbReference>
<evidence type="ECO:0000256" key="2">
    <source>
        <dbReference type="ARBA" id="ARBA00022723"/>
    </source>
</evidence>
<dbReference type="EC" id="3.5.1.-" evidence="6"/>
<proteinExistence type="predicted"/>
<protein>
    <submittedName>
        <fullName evidence="6">N-alpha-acetyl-L-2,4-diaminobutyric acid deacetylase</fullName>
        <ecNumber evidence="6">3.5.1.-</ecNumber>
    </submittedName>
</protein>
<keyword evidence="7" id="KW-1185">Reference proteome</keyword>
<comment type="caution">
    <text evidence="6">The sequence shown here is derived from an EMBL/GenBank/DDBJ whole genome shotgun (WGS) entry which is preliminary data.</text>
</comment>
<evidence type="ECO:0000256" key="4">
    <source>
        <dbReference type="ARBA" id="ARBA00022833"/>
    </source>
</evidence>
<evidence type="ECO:0000256" key="1">
    <source>
        <dbReference type="ARBA" id="ARBA00001947"/>
    </source>
</evidence>
<sequence length="329" mass="35905">MQILKVGNMCAKTGEKVSGYVQVKGTDIELAVTIICGEKEGKTVFISGGVHNAEYVGIETAIEIANEILPSQLTGNLIILHLMNRTGFEHRTMSMVYEDGKNLNREFPGNAQGTTADRICHTVVTEFQKNADYYIDLHCGDGYEELTPYVYCVGVAVPEVVKAAKGMAEVINVPYLVQSPCGSGGSYNYAGSCGIPSILIERGCMGRWSKEEVELGKKDVRNVLRYLKVLQGEVSKRTYHPVDVGNVICKNAEHTGCWYPTKKAGANFRKGEILGYIKDYFGNVLETCTAEMDGILLYQVASLCIIKGDSMVAYGENPNHKEGAKGTDG</sequence>
<dbReference type="SUPFAM" id="SSF53187">
    <property type="entry name" value="Zn-dependent exopeptidases"/>
    <property type="match status" value="1"/>
</dbReference>
<dbReference type="GO" id="GO:0046872">
    <property type="term" value="F:metal ion binding"/>
    <property type="evidence" value="ECO:0007669"/>
    <property type="project" value="UniProtKB-KW"/>
</dbReference>
<reference evidence="6 7" key="1">
    <citation type="journal article" date="2012" name="Front. Microbiol.">
        <title>Draft Genome Sequence of the Virulent Strain 01-B526 of the Fish Pathogen Aeromonas salmonicida.</title>
        <authorList>
            <person name="Charette S.J."/>
            <person name="Brochu F."/>
            <person name="Boyle B."/>
            <person name="Filion G."/>
            <person name="Tanaka K.H."/>
            <person name="Derome N."/>
        </authorList>
    </citation>
    <scope>NUCLEOTIDE SEQUENCE [LARGE SCALE GENOMIC DNA]</scope>
    <source>
        <strain evidence="6 7">P11</strain>
    </source>
</reference>
<dbReference type="AlphaFoldDB" id="A0A1A6AMG7"/>
<evidence type="ECO:0000259" key="5">
    <source>
        <dbReference type="Pfam" id="PF24827"/>
    </source>
</evidence>
<feature type="domain" description="Succinylglutamate desuccinylase/Aspartoacylase catalytic" evidence="5">
    <location>
        <begin position="41"/>
        <end position="227"/>
    </location>
</feature>
<dbReference type="InterPro" id="IPR043795">
    <property type="entry name" value="N-alpha-Ac-DABA-like"/>
</dbReference>
<dbReference type="PATRIC" id="fig|1353534.3.peg.3263"/>
<keyword evidence="3 6" id="KW-0378">Hydrolase</keyword>
<comment type="cofactor">
    <cofactor evidence="1">
        <name>Zn(2+)</name>
        <dbReference type="ChEBI" id="CHEBI:29105"/>
    </cofactor>
</comment>
<dbReference type="EMBL" id="LROS01000044">
    <property type="protein sequence ID" value="OBR91269.1"/>
    <property type="molecule type" value="Genomic_DNA"/>
</dbReference>
<dbReference type="Pfam" id="PF24827">
    <property type="entry name" value="AstE_AspA_cat"/>
    <property type="match status" value="1"/>
</dbReference>
<name>A0A1A6AMG7_9CLOT</name>
<accession>A0A1A6AMG7</accession>
<dbReference type="InterPro" id="IPR055438">
    <property type="entry name" value="AstE_AspA_cat"/>
</dbReference>
<keyword evidence="2" id="KW-0479">Metal-binding</keyword>
<evidence type="ECO:0000313" key="7">
    <source>
        <dbReference type="Proteomes" id="UP000093954"/>
    </source>
</evidence>
<dbReference type="GO" id="GO:0016811">
    <property type="term" value="F:hydrolase activity, acting on carbon-nitrogen (but not peptide) bonds, in linear amides"/>
    <property type="evidence" value="ECO:0007669"/>
    <property type="project" value="InterPro"/>
</dbReference>
<dbReference type="RefSeq" id="WP_065079297.1">
    <property type="nucleotide sequence ID" value="NZ_LROS01000044.1"/>
</dbReference>
<evidence type="ECO:0000313" key="6">
    <source>
        <dbReference type="EMBL" id="OBR91269.1"/>
    </source>
</evidence>
<dbReference type="PANTHER" id="PTHR37326:SF1">
    <property type="entry name" value="BLL3975 PROTEIN"/>
    <property type="match status" value="1"/>
</dbReference>
<dbReference type="CDD" id="cd06254">
    <property type="entry name" value="M14_ASTE_ASPA-like"/>
    <property type="match status" value="1"/>
</dbReference>
<keyword evidence="4" id="KW-0862">Zinc</keyword>
<dbReference type="Proteomes" id="UP000093954">
    <property type="component" value="Unassembled WGS sequence"/>
</dbReference>
<dbReference type="PANTHER" id="PTHR37326">
    <property type="entry name" value="BLL3975 PROTEIN"/>
    <property type="match status" value="1"/>
</dbReference>
<dbReference type="Gene3D" id="3.40.630.10">
    <property type="entry name" value="Zn peptidases"/>
    <property type="match status" value="1"/>
</dbReference>
<organism evidence="6 7">
    <name type="scientific">Clostridium ragsdalei P11</name>
    <dbReference type="NCBI Taxonomy" id="1353534"/>
    <lineage>
        <taxon>Bacteria</taxon>
        <taxon>Bacillati</taxon>
        <taxon>Bacillota</taxon>
        <taxon>Clostridia</taxon>
        <taxon>Eubacteriales</taxon>
        <taxon>Clostridiaceae</taxon>
        <taxon>Clostridium</taxon>
    </lineage>
</organism>
<dbReference type="GO" id="GO:0016788">
    <property type="term" value="F:hydrolase activity, acting on ester bonds"/>
    <property type="evidence" value="ECO:0007669"/>
    <property type="project" value="InterPro"/>
</dbReference>
<gene>
    <name evidence="6" type="primary">doeB</name>
    <name evidence="6" type="ORF">CLRAG_32110</name>
</gene>
<dbReference type="PIRSF" id="PIRSF039012">
    <property type="entry name" value="ASP"/>
    <property type="match status" value="1"/>
</dbReference>